<proteinExistence type="predicted"/>
<sequence length="90" mass="10940">MPKRINCVHTKKHYRCRPTLEEVWKKEFNGKIRHSPNRIHFRLFKKEATLIYNDENMVFFLQLPNKTKKISLIGKNGYGFLKEIHEKLNR</sequence>
<dbReference type="EMBL" id="MN739993">
    <property type="protein sequence ID" value="QHT81871.1"/>
    <property type="molecule type" value="Genomic_DNA"/>
</dbReference>
<dbReference type="AlphaFoldDB" id="A0A6C0HMF5"/>
<organism evidence="1">
    <name type="scientific">viral metagenome</name>
    <dbReference type="NCBI Taxonomy" id="1070528"/>
    <lineage>
        <taxon>unclassified sequences</taxon>
        <taxon>metagenomes</taxon>
        <taxon>organismal metagenomes</taxon>
    </lineage>
</organism>
<reference evidence="1" key="1">
    <citation type="journal article" date="2020" name="Nature">
        <title>Giant virus diversity and host interactions through global metagenomics.</title>
        <authorList>
            <person name="Schulz F."/>
            <person name="Roux S."/>
            <person name="Paez-Espino D."/>
            <person name="Jungbluth S."/>
            <person name="Walsh D.A."/>
            <person name="Denef V.J."/>
            <person name="McMahon K.D."/>
            <person name="Konstantinidis K.T."/>
            <person name="Eloe-Fadrosh E.A."/>
            <person name="Kyrpides N.C."/>
            <person name="Woyke T."/>
        </authorList>
    </citation>
    <scope>NUCLEOTIDE SEQUENCE</scope>
    <source>
        <strain evidence="1">GVMAG-M-3300023184-160</strain>
    </source>
</reference>
<name>A0A6C0HMF5_9ZZZZ</name>
<accession>A0A6C0HMF5</accession>
<evidence type="ECO:0000313" key="1">
    <source>
        <dbReference type="EMBL" id="QHT81871.1"/>
    </source>
</evidence>
<protein>
    <submittedName>
        <fullName evidence="1">Uncharacterized protein</fullName>
    </submittedName>
</protein>